<dbReference type="Gene3D" id="3.30.530.20">
    <property type="match status" value="1"/>
</dbReference>
<dbReference type="Pfam" id="PF10604">
    <property type="entry name" value="Polyketide_cyc2"/>
    <property type="match status" value="1"/>
</dbReference>
<dbReference type="AlphaFoldDB" id="A0A6G4R2N2"/>
<dbReference type="RefSeq" id="WP_165261531.1">
    <property type="nucleotide sequence ID" value="NZ_JAAKGT010000011.1"/>
</dbReference>
<dbReference type="SUPFAM" id="SSF55961">
    <property type="entry name" value="Bet v1-like"/>
    <property type="match status" value="1"/>
</dbReference>
<reference evidence="1" key="1">
    <citation type="submission" date="2020-02" db="EMBL/GenBank/DDBJ databases">
        <authorList>
            <person name="Gao J."/>
            <person name="Sun J."/>
        </authorList>
    </citation>
    <scope>NUCLEOTIDE SEQUENCE</scope>
    <source>
        <strain evidence="1">602-2</strain>
    </source>
</reference>
<sequence length="138" mass="14814">MTVHPCRPITIGVARPADAVYGYAADPENMSEWAAGLGEGLRRSADEDGVWIADTPAGEVRVRFSPANPFGVLDHWVILPDGTEISVPLRVVANGDGAEVTLTLFRLPDMDDAAFERDAAAVTRDLEALKARLEQSSP</sequence>
<dbReference type="InterPro" id="IPR023393">
    <property type="entry name" value="START-like_dom_sf"/>
</dbReference>
<organism evidence="1">
    <name type="scientific">Caulobacter sp. 602-2</name>
    <dbReference type="NCBI Taxonomy" id="2710887"/>
    <lineage>
        <taxon>Bacteria</taxon>
        <taxon>Pseudomonadati</taxon>
        <taxon>Pseudomonadota</taxon>
        <taxon>Alphaproteobacteria</taxon>
        <taxon>Caulobacterales</taxon>
        <taxon>Caulobacteraceae</taxon>
        <taxon>Caulobacter</taxon>
    </lineage>
</organism>
<gene>
    <name evidence="1" type="ORF">G5B46_19250</name>
</gene>
<proteinExistence type="predicted"/>
<dbReference type="EMBL" id="JAAKGT010000011">
    <property type="protein sequence ID" value="NGM51755.1"/>
    <property type="molecule type" value="Genomic_DNA"/>
</dbReference>
<accession>A0A6G4R2N2</accession>
<comment type="caution">
    <text evidence="1">The sequence shown here is derived from an EMBL/GenBank/DDBJ whole genome shotgun (WGS) entry which is preliminary data.</text>
</comment>
<evidence type="ECO:0000313" key="1">
    <source>
        <dbReference type="EMBL" id="NGM51755.1"/>
    </source>
</evidence>
<dbReference type="InterPro" id="IPR019587">
    <property type="entry name" value="Polyketide_cyclase/dehydratase"/>
</dbReference>
<protein>
    <submittedName>
        <fullName evidence="1">SRPBCC family protein</fullName>
    </submittedName>
</protein>
<name>A0A6G4R2N2_9CAUL</name>